<evidence type="ECO:0000256" key="1">
    <source>
        <dbReference type="ARBA" id="ARBA00004180"/>
    </source>
</evidence>
<protein>
    <submittedName>
        <fullName evidence="17">Protein spire -like protein 1</fullName>
    </submittedName>
</protein>
<feature type="region of interest" description="Disordered" evidence="15">
    <location>
        <begin position="525"/>
        <end position="552"/>
    </location>
</feature>
<dbReference type="InterPro" id="IPR029901">
    <property type="entry name" value="Spire"/>
</dbReference>
<feature type="compositionally biased region" description="Basic and acidic residues" evidence="15">
    <location>
        <begin position="542"/>
        <end position="552"/>
    </location>
</feature>
<dbReference type="GO" id="GO:0003785">
    <property type="term" value="F:actin monomer binding"/>
    <property type="evidence" value="ECO:0007669"/>
    <property type="project" value="InterPro"/>
</dbReference>
<dbReference type="InterPro" id="IPR001152">
    <property type="entry name" value="Beta-thymosin"/>
</dbReference>
<keyword evidence="7" id="KW-1003">Cell membrane</keyword>
<dbReference type="GO" id="GO:0048193">
    <property type="term" value="P:Golgi vesicle transport"/>
    <property type="evidence" value="ECO:0007669"/>
    <property type="project" value="TreeGrafter"/>
</dbReference>
<dbReference type="GO" id="GO:0005856">
    <property type="term" value="C:cytoskeleton"/>
    <property type="evidence" value="ECO:0007669"/>
    <property type="project" value="UniProtKB-SubCell"/>
</dbReference>
<name>A0A834VEY2_SARSC</name>
<dbReference type="InterPro" id="IPR038386">
    <property type="entry name" value="Beta-thymosin_sf"/>
</dbReference>
<dbReference type="GO" id="GO:0051639">
    <property type="term" value="P:actin filament network formation"/>
    <property type="evidence" value="ECO:0007669"/>
    <property type="project" value="TreeGrafter"/>
</dbReference>
<evidence type="ECO:0000256" key="6">
    <source>
        <dbReference type="ARBA" id="ARBA00022448"/>
    </source>
</evidence>
<dbReference type="GO" id="GO:0036089">
    <property type="term" value="P:cleavage furrow formation"/>
    <property type="evidence" value="ECO:0007669"/>
    <property type="project" value="TreeGrafter"/>
</dbReference>
<dbReference type="GO" id="GO:0030041">
    <property type="term" value="P:actin filament polymerization"/>
    <property type="evidence" value="ECO:0007669"/>
    <property type="project" value="TreeGrafter"/>
</dbReference>
<dbReference type="CDD" id="cd22065">
    <property type="entry name" value="WH2_Spire_1-2_r1"/>
    <property type="match status" value="1"/>
</dbReference>
<evidence type="ECO:0000256" key="11">
    <source>
        <dbReference type="ARBA" id="ARBA00023136"/>
    </source>
</evidence>
<keyword evidence="9" id="KW-0677">Repeat</keyword>
<evidence type="ECO:0000256" key="9">
    <source>
        <dbReference type="ARBA" id="ARBA00022737"/>
    </source>
</evidence>
<dbReference type="GO" id="GO:0015031">
    <property type="term" value="P:protein transport"/>
    <property type="evidence" value="ECO:0007669"/>
    <property type="project" value="UniProtKB-KW"/>
</dbReference>
<evidence type="ECO:0000256" key="8">
    <source>
        <dbReference type="ARBA" id="ARBA00022490"/>
    </source>
</evidence>
<comment type="similarity">
    <text evidence="4">Belongs to the thymosin beta family.</text>
</comment>
<feature type="compositionally biased region" description="Basic and acidic residues" evidence="15">
    <location>
        <begin position="943"/>
        <end position="955"/>
    </location>
</feature>
<dbReference type="Gene3D" id="1.20.5.520">
    <property type="entry name" value="Single helix bin"/>
    <property type="match status" value="2"/>
</dbReference>
<evidence type="ECO:0000256" key="14">
    <source>
        <dbReference type="ARBA" id="ARBA00023329"/>
    </source>
</evidence>
<dbReference type="Pfam" id="PF01290">
    <property type="entry name" value="Thymosin"/>
    <property type="match status" value="2"/>
</dbReference>
<evidence type="ECO:0000256" key="10">
    <source>
        <dbReference type="ARBA" id="ARBA00022927"/>
    </source>
</evidence>
<dbReference type="Pfam" id="PF16474">
    <property type="entry name" value="KIND"/>
    <property type="match status" value="1"/>
</dbReference>
<keyword evidence="6" id="KW-0813">Transport</keyword>
<comment type="similarity">
    <text evidence="5">Belongs to the spire family.</text>
</comment>
<dbReference type="GO" id="GO:0008017">
    <property type="term" value="F:microtubule binding"/>
    <property type="evidence" value="ECO:0007669"/>
    <property type="project" value="TreeGrafter"/>
</dbReference>
<gene>
    <name evidence="17" type="ORF">SSS_5841</name>
</gene>
<dbReference type="PANTHER" id="PTHR21345">
    <property type="entry name" value="SPIRE"/>
    <property type="match status" value="1"/>
</dbReference>
<keyword evidence="14" id="KW-0968">Cytoplasmic vesicle</keyword>
<evidence type="ECO:0000256" key="4">
    <source>
        <dbReference type="ARBA" id="ARBA00009511"/>
    </source>
</evidence>
<dbReference type="PANTHER" id="PTHR21345:SF3">
    <property type="entry name" value="PROTEIN SPIRE"/>
    <property type="match status" value="1"/>
</dbReference>
<dbReference type="SMART" id="SM00152">
    <property type="entry name" value="THY"/>
    <property type="match status" value="2"/>
</dbReference>
<feature type="region of interest" description="Disordered" evidence="15">
    <location>
        <begin position="622"/>
        <end position="643"/>
    </location>
</feature>
<dbReference type="Proteomes" id="UP000070412">
    <property type="component" value="Unassembled WGS sequence"/>
</dbReference>
<keyword evidence="8" id="KW-0963">Cytoplasm</keyword>
<keyword evidence="11" id="KW-0472">Membrane</keyword>
<feature type="region of interest" description="Disordered" evidence="15">
    <location>
        <begin position="926"/>
        <end position="955"/>
    </location>
</feature>
<dbReference type="InterPro" id="IPR011019">
    <property type="entry name" value="KIND_dom"/>
</dbReference>
<evidence type="ECO:0000313" key="18">
    <source>
        <dbReference type="EnsemblMetazoa" id="KAF7492599.1"/>
    </source>
</evidence>
<dbReference type="CDD" id="cd22078">
    <property type="entry name" value="WH2_Spire1_r2-like"/>
    <property type="match status" value="1"/>
</dbReference>
<evidence type="ECO:0000256" key="2">
    <source>
        <dbReference type="ARBA" id="ARBA00004245"/>
    </source>
</evidence>
<evidence type="ECO:0000256" key="12">
    <source>
        <dbReference type="ARBA" id="ARBA00023203"/>
    </source>
</evidence>
<evidence type="ECO:0000256" key="15">
    <source>
        <dbReference type="SAM" id="MobiDB-lite"/>
    </source>
</evidence>
<organism evidence="17">
    <name type="scientific">Sarcoptes scabiei</name>
    <name type="common">Itch mite</name>
    <name type="synonym">Acarus scabiei</name>
    <dbReference type="NCBI Taxonomy" id="52283"/>
    <lineage>
        <taxon>Eukaryota</taxon>
        <taxon>Metazoa</taxon>
        <taxon>Ecdysozoa</taxon>
        <taxon>Arthropoda</taxon>
        <taxon>Chelicerata</taxon>
        <taxon>Arachnida</taxon>
        <taxon>Acari</taxon>
        <taxon>Acariformes</taxon>
        <taxon>Sarcoptiformes</taxon>
        <taxon>Astigmata</taxon>
        <taxon>Psoroptidia</taxon>
        <taxon>Sarcoptoidea</taxon>
        <taxon>Sarcoptidae</taxon>
        <taxon>Sarcoptinae</taxon>
        <taxon>Sarcoptes</taxon>
    </lineage>
</organism>
<dbReference type="Gene3D" id="1.10.510.10">
    <property type="entry name" value="Transferase(Phosphotransferase) domain 1"/>
    <property type="match status" value="1"/>
</dbReference>
<reference evidence="19" key="1">
    <citation type="journal article" date="2020" name="PLoS Negl. Trop. Dis.">
        <title>High-quality nuclear genome for Sarcoptes scabiei-A critical resource for a neglected parasite.</title>
        <authorList>
            <person name="Korhonen P.K."/>
            <person name="Gasser R.B."/>
            <person name="Ma G."/>
            <person name="Wang T."/>
            <person name="Stroehlein A.J."/>
            <person name="Young N.D."/>
            <person name="Ang C.S."/>
            <person name="Fernando D.D."/>
            <person name="Lu H.C."/>
            <person name="Taylor S."/>
            <person name="Reynolds S.L."/>
            <person name="Mofiz E."/>
            <person name="Najaraj S.H."/>
            <person name="Gowda H."/>
            <person name="Madugundu A."/>
            <person name="Renuse S."/>
            <person name="Holt D."/>
            <person name="Pandey A."/>
            <person name="Papenfuss A.T."/>
            <person name="Fischer K."/>
        </authorList>
    </citation>
    <scope>NUCLEOTIDE SEQUENCE [LARGE SCALE GENOMIC DNA]</scope>
</reference>
<evidence type="ECO:0000256" key="3">
    <source>
        <dbReference type="ARBA" id="ARBA00004413"/>
    </source>
</evidence>
<dbReference type="GO" id="GO:0045010">
    <property type="term" value="P:actin nucleation"/>
    <property type="evidence" value="ECO:0007669"/>
    <property type="project" value="InterPro"/>
</dbReference>
<feature type="domain" description="KIND" evidence="16">
    <location>
        <begin position="192"/>
        <end position="240"/>
    </location>
</feature>
<keyword evidence="19" id="KW-1185">Reference proteome</keyword>
<dbReference type="GO" id="GO:0051295">
    <property type="term" value="P:establishment of meiotic spindle localization"/>
    <property type="evidence" value="ECO:0007669"/>
    <property type="project" value="TreeGrafter"/>
</dbReference>
<evidence type="ECO:0000313" key="19">
    <source>
        <dbReference type="Proteomes" id="UP000070412"/>
    </source>
</evidence>
<dbReference type="GO" id="GO:0030659">
    <property type="term" value="C:cytoplasmic vesicle membrane"/>
    <property type="evidence" value="ECO:0007669"/>
    <property type="project" value="UniProtKB-SubCell"/>
</dbReference>
<evidence type="ECO:0000256" key="13">
    <source>
        <dbReference type="ARBA" id="ARBA00023212"/>
    </source>
</evidence>
<comment type="subcellular location">
    <subcellularLocation>
        <location evidence="3">Cell membrane</location>
        <topology evidence="3">Peripheral membrane protein</topology>
        <orientation evidence="3">Cytoplasmic side</orientation>
    </subcellularLocation>
    <subcellularLocation>
        <location evidence="2">Cytoplasm</location>
        <location evidence="2">Cytoskeleton</location>
    </subcellularLocation>
    <subcellularLocation>
        <location evidence="1">Cytoplasmic vesicle membrane</location>
        <topology evidence="1">Peripheral membrane protein</topology>
        <orientation evidence="1">Cytoplasmic side</orientation>
    </subcellularLocation>
</comment>
<dbReference type="AlphaFoldDB" id="A0A834VEY2"/>
<evidence type="ECO:0000256" key="5">
    <source>
        <dbReference type="ARBA" id="ARBA00010956"/>
    </source>
</evidence>
<evidence type="ECO:0000313" key="17">
    <source>
        <dbReference type="EMBL" id="KAF7492599.1"/>
    </source>
</evidence>
<dbReference type="OrthoDB" id="10043757at2759"/>
<evidence type="ECO:0000259" key="16">
    <source>
        <dbReference type="Pfam" id="PF16474"/>
    </source>
</evidence>
<feature type="compositionally biased region" description="Acidic residues" evidence="15">
    <location>
        <begin position="624"/>
        <end position="643"/>
    </location>
</feature>
<sequence>MLRHRKRFRTTKKSNNLINRESIVLDVDCINRNQDQLNSIGSFCSSSGHHDDGESNIVEDQTTEEDDEEDDDIEIVDVDVYDEADFDEIDREDFDIDDGIDEYDGEINADDEGIERDCDHRYSETFIYNNNGVEVDVDVDVEDDDDDDDRQTKINKKIVGFHPTKERNHSLRNKSNTVAVSTNNYHQDYHRKNSSFRLLSFDQIMQMCASRLNSRESADNHYKAVCRALIAETLELSTFLDQISKGTKELRKISSISIDSNRNNESDATLEQLQFHDWARLWIQVIRELRHGVKLKKVDQEDLIHNTEYELTPYEMLLDDIRSRRYKLNKVMVNGDLPPRIKKDAHELILDFIRSRPPLVPVSKRILKPLPPKEITLYEKLMESIRQKHQLRPTKRPPNRIYSFSSNVTPLHTSKEVNDFERNHSDQDESKERCLDSVQRIGSMRKKKLIKANIELDLPFEDLIQANDNTDDLLVINFANNQSEEVNLRRSDRKRSSHRKNRPMSAYLSSEIRLFNDRADFDVVDDEDDQEDNHFNINYNENDEKSDNHLSENQDDNIETLIYENKDKVLDQSMTIGYSVGRALLGFKKLSSQLFARARRHSISVCDLTTLERHQSKIDKIDIDGDIDNEDHDDDDDVDDDTNLDMNTDTRDHVAKIWAKTEFGKSLECLSLTLKEVQHIRSVLTKAEIESLGVTKSLRRDLVNNKICFQCLKTRFMFWGPWAIVCKLCNRSICERCCSEMHIPCEQFDRVPIYMLSPNSSPPYERNVLDLFKSNRLESVSSNENESKSLPPKLIDSRNQLVRMLTFNHESKRIDSKKTKSSKILLSKNIDRSLVKVCRDCKILNEDQIVLARYDFTKLQSKRKEEMSSPTKEELPKIAECLKSELVGEHKLKHAETQEKVVLPSKVEIEQEKGQQELLKSIEEFQPEQLHHTSTEIKNPLPTKEEIEAEKKALA</sequence>
<dbReference type="EMBL" id="WVUK01000056">
    <property type="protein sequence ID" value="KAF7492599.1"/>
    <property type="molecule type" value="Genomic_DNA"/>
</dbReference>
<keyword evidence="13" id="KW-0206">Cytoskeleton</keyword>
<reference evidence="18" key="3">
    <citation type="submission" date="2022-06" db="UniProtKB">
        <authorList>
            <consortium name="EnsemblMetazoa"/>
        </authorList>
    </citation>
    <scope>IDENTIFICATION</scope>
</reference>
<dbReference type="GO" id="GO:0040038">
    <property type="term" value="P:polar body extrusion after meiotic divisions"/>
    <property type="evidence" value="ECO:0007669"/>
    <property type="project" value="TreeGrafter"/>
</dbReference>
<feature type="compositionally biased region" description="Basic and acidic residues" evidence="15">
    <location>
        <begin position="926"/>
        <end position="935"/>
    </location>
</feature>
<dbReference type="GO" id="GO:0005886">
    <property type="term" value="C:plasma membrane"/>
    <property type="evidence" value="ECO:0007669"/>
    <property type="project" value="UniProtKB-SubCell"/>
</dbReference>
<keyword evidence="10" id="KW-0653">Protein transport</keyword>
<keyword evidence="12" id="KW-0009">Actin-binding</keyword>
<evidence type="ECO:0000256" key="7">
    <source>
        <dbReference type="ARBA" id="ARBA00022475"/>
    </source>
</evidence>
<feature type="compositionally biased region" description="Acidic residues" evidence="15">
    <location>
        <begin position="61"/>
        <end position="71"/>
    </location>
</feature>
<dbReference type="EnsemblMetazoa" id="SSS_5841s_mrna">
    <property type="protein sequence ID" value="KAF7492599.1"/>
    <property type="gene ID" value="SSS_5841"/>
</dbReference>
<dbReference type="GO" id="GO:0005938">
    <property type="term" value="C:cell cortex"/>
    <property type="evidence" value="ECO:0007669"/>
    <property type="project" value="TreeGrafter"/>
</dbReference>
<proteinExistence type="inferred from homology"/>
<feature type="region of interest" description="Disordered" evidence="15">
    <location>
        <begin position="43"/>
        <end position="71"/>
    </location>
</feature>
<reference evidence="17" key="2">
    <citation type="submission" date="2020-01" db="EMBL/GenBank/DDBJ databases">
        <authorList>
            <person name="Korhonen P.K.K."/>
            <person name="Guangxu M.G."/>
            <person name="Wang T.W."/>
            <person name="Stroehlein A.J.S."/>
            <person name="Young N.D."/>
            <person name="Ang C.-S.A."/>
            <person name="Fernando D.W.F."/>
            <person name="Lu H.L."/>
            <person name="Taylor S.T."/>
            <person name="Ehtesham M.E.M."/>
            <person name="Najaraj S.H.N."/>
            <person name="Harsha G.H.G."/>
            <person name="Madugundu A.M."/>
            <person name="Renuse S.R."/>
            <person name="Holt D.H."/>
            <person name="Pandey A.P."/>
            <person name="Papenfuss A.P."/>
            <person name="Gasser R.B.G."/>
            <person name="Fischer K.F."/>
        </authorList>
    </citation>
    <scope>NUCLEOTIDE SEQUENCE</scope>
    <source>
        <strain evidence="17">SSS_KF_BRIS2020</strain>
    </source>
</reference>
<accession>A0A834VEY2</accession>
<dbReference type="CDD" id="cd22186">
    <property type="entry name" value="WH2_Spire1-2_r3"/>
    <property type="match status" value="1"/>
</dbReference>